<gene>
    <name evidence="2" type="ORF">FOB26_11670</name>
</gene>
<name>A0AA44IYQ6_9HYPH</name>
<sequence>MWHVNWDSLTMFLRCETQWNVITTMAGFIWIGLKYEGVKALFDLLDVQRDIFLDLQEMERAALSAFNEARE</sequence>
<dbReference type="PROSITE" id="PS50222">
    <property type="entry name" value="EF_HAND_2"/>
    <property type="match status" value="1"/>
</dbReference>
<feature type="domain" description="EF-hand" evidence="1">
    <location>
        <begin position="33"/>
        <end position="68"/>
    </location>
</feature>
<protein>
    <submittedName>
        <fullName evidence="2">DUF1799 domain-containing protein</fullName>
    </submittedName>
</protein>
<dbReference type="InterPro" id="IPR014915">
    <property type="entry name" value="Phage_TLS_TfmB"/>
</dbReference>
<evidence type="ECO:0000313" key="2">
    <source>
        <dbReference type="EMBL" id="NRF19717.1"/>
    </source>
</evidence>
<evidence type="ECO:0000313" key="3">
    <source>
        <dbReference type="Proteomes" id="UP001155820"/>
    </source>
</evidence>
<dbReference type="InterPro" id="IPR002048">
    <property type="entry name" value="EF_hand_dom"/>
</dbReference>
<proteinExistence type="predicted"/>
<dbReference type="AlphaFoldDB" id="A0AA44IYQ6"/>
<dbReference type="Proteomes" id="UP001155820">
    <property type="component" value="Unassembled WGS sequence"/>
</dbReference>
<accession>A0AA44IYQ6</accession>
<organism evidence="2 3">
    <name type="scientific">Agrobacterium pusense</name>
    <dbReference type="NCBI Taxonomy" id="648995"/>
    <lineage>
        <taxon>Bacteria</taxon>
        <taxon>Pseudomonadati</taxon>
        <taxon>Pseudomonadota</taxon>
        <taxon>Alphaproteobacteria</taxon>
        <taxon>Hyphomicrobiales</taxon>
        <taxon>Rhizobiaceae</taxon>
        <taxon>Rhizobium/Agrobacterium group</taxon>
        <taxon>Agrobacterium</taxon>
    </lineage>
</organism>
<dbReference type="Pfam" id="PF08809">
    <property type="entry name" value="DUF1799"/>
    <property type="match status" value="1"/>
</dbReference>
<dbReference type="GO" id="GO:0005509">
    <property type="term" value="F:calcium ion binding"/>
    <property type="evidence" value="ECO:0007669"/>
    <property type="project" value="InterPro"/>
</dbReference>
<evidence type="ECO:0000259" key="1">
    <source>
        <dbReference type="PROSITE" id="PS50222"/>
    </source>
</evidence>
<comment type="caution">
    <text evidence="2">The sequence shown here is derived from an EMBL/GenBank/DDBJ whole genome shotgun (WGS) entry which is preliminary data.</text>
</comment>
<keyword evidence="3" id="KW-1185">Reference proteome</keyword>
<reference evidence="2" key="1">
    <citation type="submission" date="2019-07" db="EMBL/GenBank/DDBJ databases">
        <title>FDA dAtabase for Regulatory Grade micrObial Sequences (FDA-ARGOS): Supporting development and validation of Infectious Disease Dx tests.</title>
        <authorList>
            <person name="Bachman M."/>
            <person name="Young C."/>
            <person name="Tallon L."/>
            <person name="Sadzewicz L."/>
            <person name="Vavikolanu K."/>
            <person name="Mehta A."/>
            <person name="Aluvathingal J."/>
            <person name="Nadendla S."/>
            <person name="Nandy P."/>
            <person name="Geyer C."/>
            <person name="Yan Y."/>
            <person name="Sichtig H."/>
        </authorList>
    </citation>
    <scope>NUCLEOTIDE SEQUENCE</scope>
    <source>
        <strain evidence="2">FDAARGOS_618</strain>
    </source>
</reference>
<dbReference type="EMBL" id="JABRWM010000006">
    <property type="protein sequence ID" value="NRF19717.1"/>
    <property type="molecule type" value="Genomic_DNA"/>
</dbReference>